<dbReference type="GO" id="GO:0009279">
    <property type="term" value="C:cell outer membrane"/>
    <property type="evidence" value="ECO:0007669"/>
    <property type="project" value="UniProtKB-SubCell"/>
</dbReference>
<keyword evidence="4 7" id="KW-0812">Transmembrane</keyword>
<feature type="domain" description="TonB-dependent receptor plug" evidence="9">
    <location>
        <begin position="115"/>
        <end position="220"/>
    </location>
</feature>
<reference evidence="11" key="2">
    <citation type="submission" date="2021-06" db="EMBL/GenBank/DDBJ databases">
        <title>Interrogation of the integrated mobile genetic elements in gut-associated Bacteroides with a consensus prediction approach.</title>
        <authorList>
            <person name="Campbell D.E."/>
            <person name="Leigh J.R."/>
            <person name="Kim T."/>
            <person name="England W."/>
            <person name="Whitaker R.J."/>
            <person name="Degnan P.H."/>
        </authorList>
    </citation>
    <scope>NUCLEOTIDE SEQUENCE</scope>
    <source>
        <strain evidence="11">VPI-BTDOT2</strain>
    </source>
</reference>
<dbReference type="FunFam" id="2.60.40.1120:FF:000003">
    <property type="entry name" value="Outer membrane protein Omp121"/>
    <property type="match status" value="1"/>
</dbReference>
<dbReference type="InterPro" id="IPR023997">
    <property type="entry name" value="TonB-dep_OMP_SusC/RagA_CS"/>
</dbReference>
<sequence>MKRVLTIITFIWLCTYIAATNVPRTISGTVIDEKGESMIGVHVAVKGTNIGTITNIDGKFTIHSQEKSPVLIFSYVGYKKAEVRADKNILNVQMEPMENVLEDVVIVGYGSQKKGSVTGSVAQVNAREIMQAPIGAVSNMITGKLPGLVSKQSSGLPGGDGASINIRGASSFASSNSPVVIVDGIRRSFDQLNPEEIESITILKDASAAAVYGLQAAAGVILVTTKKGSEGKPTIKFSSSVAMSRNTMFPEFLNGPEYAYWYNKARMLNGKDPLFSNSNIRKMIEGDPDGIWGNTNWVDELFRTGHTTQNTITVDGGNDKLRYFFSVGYYDQEGNVKNINFDRYNFRSNVDAKISKNLSVSIGLGGRKEKREAPTFSTEKNTWNNVFQQAMRAHPYLPKTYDGYPAGNITNGPLVSPIAALNESGFRKNYADYFESNLNIKWDLPWITEGLSLNFSGSYDFSTTYAKAFQTPFKMAQGTVTEQGLQYKIVDSSIGKLAKLAENTSRRGFLTLQASANYSRTFGKHAVSGLLLYEQYRTMSNEFSISTQGLDFLELPELDFAKELTAAAGAFGGSSNIVPNAGFVGRFNYAFDNKYLLEISGRYDASYKFVGSKRWTLFPAVSIGWRLSEEKFFKETLPFVDNLKIRGSVGKLGNDTGVNAYMFLRTLQATSSDPSVVIGSGSQNAYKTNSLDNPDLTWENVTIYNIGFESTLWSGLLGVEFDAFYKITKDILEKQGGTFAPSVGGYYPSVVNTGKADNRGFELALTHENRIKDFTYGARFNISWYKNRYLSVTDSPNIQEHLKRNGRKLGQKHGLVALGLFQTDEEARNWPSIFGDQRAGDIKYLDVNGDGKLTYQDDRMWIADSNVPQLNSALTIHAEYKGFDFSVMFQGAAMAEYALSGYYPNIGYDNTEFTSPFFQQGNSPKYLVENSWTPENPNAKYPRLSDTKVQNNKWASTLWIVDGSYIRLKTIQLGYTLPKHIVSKIGANNLRLYVSGGNLFTWTEFPYMDPEAPDVSNGFYPQQKTYSFGLNVTF</sequence>
<organism evidence="10 12">
    <name type="scientific">Bacteroides thetaiotaomicron</name>
    <dbReference type="NCBI Taxonomy" id="818"/>
    <lineage>
        <taxon>Bacteria</taxon>
        <taxon>Pseudomonadati</taxon>
        <taxon>Bacteroidota</taxon>
        <taxon>Bacteroidia</taxon>
        <taxon>Bacteroidales</taxon>
        <taxon>Bacteroidaceae</taxon>
        <taxon>Bacteroides</taxon>
    </lineage>
</organism>
<feature type="signal peptide" evidence="8">
    <location>
        <begin position="1"/>
        <end position="19"/>
    </location>
</feature>
<evidence type="ECO:0000313" key="11">
    <source>
        <dbReference type="EMBL" id="UYU70055.1"/>
    </source>
</evidence>
<evidence type="ECO:0000256" key="6">
    <source>
        <dbReference type="ARBA" id="ARBA00023237"/>
    </source>
</evidence>
<evidence type="ECO:0000256" key="3">
    <source>
        <dbReference type="ARBA" id="ARBA00022452"/>
    </source>
</evidence>
<dbReference type="PROSITE" id="PS52016">
    <property type="entry name" value="TONB_DEPENDENT_REC_3"/>
    <property type="match status" value="1"/>
</dbReference>
<evidence type="ECO:0000256" key="1">
    <source>
        <dbReference type="ARBA" id="ARBA00004571"/>
    </source>
</evidence>
<name>A0A679H5I6_BACT4</name>
<evidence type="ECO:0000256" key="4">
    <source>
        <dbReference type="ARBA" id="ARBA00022692"/>
    </source>
</evidence>
<keyword evidence="3 7" id="KW-1134">Transmembrane beta strand</keyword>
<dbReference type="Gene3D" id="2.170.130.10">
    <property type="entry name" value="TonB-dependent receptor, plug domain"/>
    <property type="match status" value="1"/>
</dbReference>
<feature type="chain" id="PRO_5025508600" evidence="8">
    <location>
        <begin position="20"/>
        <end position="1034"/>
    </location>
</feature>
<dbReference type="InterPro" id="IPR008969">
    <property type="entry name" value="CarboxyPept-like_regulatory"/>
</dbReference>
<evidence type="ECO:0000313" key="10">
    <source>
        <dbReference type="EMBL" id="BCA48170.1"/>
    </source>
</evidence>
<dbReference type="SUPFAM" id="SSF56935">
    <property type="entry name" value="Porins"/>
    <property type="match status" value="1"/>
</dbReference>
<accession>A0A679H5I6</accession>
<evidence type="ECO:0000256" key="8">
    <source>
        <dbReference type="SAM" id="SignalP"/>
    </source>
</evidence>
<evidence type="ECO:0000256" key="5">
    <source>
        <dbReference type="ARBA" id="ARBA00023136"/>
    </source>
</evidence>
<dbReference type="Proteomes" id="UP000500882">
    <property type="component" value="Chromosome"/>
</dbReference>
<dbReference type="FunFam" id="2.170.130.10:FF:000003">
    <property type="entry name" value="SusC/RagA family TonB-linked outer membrane protein"/>
    <property type="match status" value="1"/>
</dbReference>
<dbReference type="InterPro" id="IPR012910">
    <property type="entry name" value="Plug_dom"/>
</dbReference>
<dbReference type="Pfam" id="PF13715">
    <property type="entry name" value="CarbopepD_reg_2"/>
    <property type="match status" value="1"/>
</dbReference>
<dbReference type="InterPro" id="IPR036942">
    <property type="entry name" value="Beta-barrel_TonB_sf"/>
</dbReference>
<dbReference type="NCBIfam" id="TIGR04056">
    <property type="entry name" value="OMP_RagA_SusC"/>
    <property type="match status" value="1"/>
</dbReference>
<comment type="subcellular location">
    <subcellularLocation>
        <location evidence="1 7">Cell outer membrane</location>
        <topology evidence="1 7">Multi-pass membrane protein</topology>
    </subcellularLocation>
</comment>
<comment type="similarity">
    <text evidence="7">Belongs to the TonB-dependent receptor family.</text>
</comment>
<evidence type="ECO:0000256" key="2">
    <source>
        <dbReference type="ARBA" id="ARBA00022448"/>
    </source>
</evidence>
<dbReference type="SUPFAM" id="SSF49464">
    <property type="entry name" value="Carboxypeptidase regulatory domain-like"/>
    <property type="match status" value="1"/>
</dbReference>
<evidence type="ECO:0000259" key="9">
    <source>
        <dbReference type="Pfam" id="PF07715"/>
    </source>
</evidence>
<dbReference type="InterPro" id="IPR037066">
    <property type="entry name" value="Plug_dom_sf"/>
</dbReference>
<evidence type="ECO:0000313" key="12">
    <source>
        <dbReference type="Proteomes" id="UP000500882"/>
    </source>
</evidence>
<gene>
    <name evidence="10" type="ORF">BatF92_01120</name>
    <name evidence="11" type="ORF">KQP59_17435</name>
</gene>
<dbReference type="RefSeq" id="WP_022472100.1">
    <property type="nucleotide sequence ID" value="NZ_AP022660.1"/>
</dbReference>
<keyword evidence="8" id="KW-0732">Signal</keyword>
<dbReference type="NCBIfam" id="TIGR04057">
    <property type="entry name" value="SusC_RagA_signa"/>
    <property type="match status" value="1"/>
</dbReference>
<dbReference type="EMBL" id="CP083681">
    <property type="protein sequence ID" value="UYU70055.1"/>
    <property type="molecule type" value="Genomic_DNA"/>
</dbReference>
<dbReference type="Pfam" id="PF07715">
    <property type="entry name" value="Plug"/>
    <property type="match status" value="1"/>
</dbReference>
<dbReference type="InterPro" id="IPR039426">
    <property type="entry name" value="TonB-dep_rcpt-like"/>
</dbReference>
<dbReference type="EMBL" id="AP022660">
    <property type="protein sequence ID" value="BCA48170.1"/>
    <property type="molecule type" value="Genomic_DNA"/>
</dbReference>
<keyword evidence="6 7" id="KW-0998">Cell outer membrane</keyword>
<proteinExistence type="inferred from homology"/>
<dbReference type="Gene3D" id="2.60.40.1120">
    <property type="entry name" value="Carboxypeptidase-like, regulatory domain"/>
    <property type="match status" value="1"/>
</dbReference>
<dbReference type="InterPro" id="IPR023996">
    <property type="entry name" value="TonB-dep_OMP_SusC/RagA"/>
</dbReference>
<dbReference type="AlphaFoldDB" id="A0A679H5I6"/>
<keyword evidence="5 7" id="KW-0472">Membrane</keyword>
<protein>
    <submittedName>
        <fullName evidence="10">SusC/RagA family TonB-linked outer membrane protein</fullName>
    </submittedName>
    <submittedName>
        <fullName evidence="11">TonB-dependent receptor</fullName>
    </submittedName>
</protein>
<keyword evidence="11" id="KW-0675">Receptor</keyword>
<reference evidence="10 12" key="1">
    <citation type="submission" date="2020-02" db="EMBL/GenBank/DDBJ databases">
        <title>Whole-genome sequencing and comparative analysis of the genomes of Bacteroides thetaiotaomicron and Escherichia coli isolated from a healthy resident in Vietnam.</title>
        <authorList>
            <person name="Mohsin M."/>
            <person name="Tanaka K."/>
            <person name="Kawahara R."/>
            <person name="Kondo S."/>
            <person name="Noguchi H."/>
            <person name="Motooka D."/>
            <person name="Nakamura S."/>
            <person name="Khong D.T."/>
            <person name="Nguyen T.N."/>
            <person name="Tran H.T."/>
            <person name="Yamamoto Y."/>
        </authorList>
    </citation>
    <scope>NUCLEOTIDE SEQUENCE [LARGE SCALE GENOMIC DNA]</scope>
    <source>
        <strain evidence="10 12">F9-2</strain>
    </source>
</reference>
<evidence type="ECO:0000256" key="7">
    <source>
        <dbReference type="PROSITE-ProRule" id="PRU01360"/>
    </source>
</evidence>
<dbReference type="Proteomes" id="UP001156216">
    <property type="component" value="Chromosome"/>
</dbReference>
<dbReference type="Gene3D" id="2.40.170.20">
    <property type="entry name" value="TonB-dependent receptor, beta-barrel domain"/>
    <property type="match status" value="1"/>
</dbReference>
<keyword evidence="2 7" id="KW-0813">Transport</keyword>